<name>A0A3S1BY13_ELYCH</name>
<evidence type="ECO:0000256" key="1">
    <source>
        <dbReference type="SAM" id="MobiDB-lite"/>
    </source>
</evidence>
<organism evidence="2 3">
    <name type="scientific">Elysia chlorotica</name>
    <name type="common">Eastern emerald elysia</name>
    <name type="synonym">Sea slug</name>
    <dbReference type="NCBI Taxonomy" id="188477"/>
    <lineage>
        <taxon>Eukaryota</taxon>
        <taxon>Metazoa</taxon>
        <taxon>Spiralia</taxon>
        <taxon>Lophotrochozoa</taxon>
        <taxon>Mollusca</taxon>
        <taxon>Gastropoda</taxon>
        <taxon>Heterobranchia</taxon>
        <taxon>Euthyneura</taxon>
        <taxon>Panpulmonata</taxon>
        <taxon>Sacoglossa</taxon>
        <taxon>Placobranchoidea</taxon>
        <taxon>Plakobranchidae</taxon>
        <taxon>Elysia</taxon>
    </lineage>
</organism>
<feature type="compositionally biased region" description="Polar residues" evidence="1">
    <location>
        <begin position="122"/>
        <end position="131"/>
    </location>
</feature>
<feature type="compositionally biased region" description="Polar residues" evidence="1">
    <location>
        <begin position="191"/>
        <end position="228"/>
    </location>
</feature>
<keyword evidence="3" id="KW-1185">Reference proteome</keyword>
<feature type="non-terminal residue" evidence="2">
    <location>
        <position position="298"/>
    </location>
</feature>
<feature type="region of interest" description="Disordered" evidence="1">
    <location>
        <begin position="1"/>
        <end position="131"/>
    </location>
</feature>
<sequence>MTTNTIKSSFFVRKSGRLSMKKNSEEKKSDSPTQKCSEFDGIDEPTKKSGVTSALRQVFHKRDRKKEEKLQGTDFEHMLQVKNADRSPISPTSARSKATKKMASCCGTQSSNESVFLPPTPGSTVSSGTITPVLTKPGVTAEELTQACRRLLSPSKRKSDDENEFGCCNISPVKSPRSSPDDVSPVKPLNRSRTASSPSLCLADQTTPKSCSRLISRNGSGRIPTSTPRRLFGSPEKKSSISEELTPKKLTGSGLLAPNNTPNSSFKQNSKLYQSAKRSLHTAKPDRLIGRDAEIVEL</sequence>
<feature type="region of interest" description="Disordered" evidence="1">
    <location>
        <begin position="155"/>
        <end position="286"/>
    </location>
</feature>
<feature type="compositionally biased region" description="Polar residues" evidence="1">
    <location>
        <begin position="258"/>
        <end position="277"/>
    </location>
</feature>
<dbReference type="OrthoDB" id="1926878at2759"/>
<protein>
    <submittedName>
        <fullName evidence="2">Uncharacterized protein</fullName>
    </submittedName>
</protein>
<feature type="compositionally biased region" description="Basic and acidic residues" evidence="1">
    <location>
        <begin position="65"/>
        <end position="85"/>
    </location>
</feature>
<reference evidence="2 3" key="1">
    <citation type="submission" date="2019-01" db="EMBL/GenBank/DDBJ databases">
        <title>A draft genome assembly of the solar-powered sea slug Elysia chlorotica.</title>
        <authorList>
            <person name="Cai H."/>
            <person name="Li Q."/>
            <person name="Fang X."/>
            <person name="Li J."/>
            <person name="Curtis N.E."/>
            <person name="Altenburger A."/>
            <person name="Shibata T."/>
            <person name="Feng M."/>
            <person name="Maeda T."/>
            <person name="Schwartz J.A."/>
            <person name="Shigenobu S."/>
            <person name="Lundholm N."/>
            <person name="Nishiyama T."/>
            <person name="Yang H."/>
            <person name="Hasebe M."/>
            <person name="Li S."/>
            <person name="Pierce S.K."/>
            <person name="Wang J."/>
        </authorList>
    </citation>
    <scope>NUCLEOTIDE SEQUENCE [LARGE SCALE GENOMIC DNA]</scope>
    <source>
        <strain evidence="2">EC2010</strain>
        <tissue evidence="2">Whole organism of an adult</tissue>
    </source>
</reference>
<evidence type="ECO:0000313" key="3">
    <source>
        <dbReference type="Proteomes" id="UP000271974"/>
    </source>
</evidence>
<dbReference type="Proteomes" id="UP000271974">
    <property type="component" value="Unassembled WGS sequence"/>
</dbReference>
<dbReference type="AlphaFoldDB" id="A0A3S1BY13"/>
<feature type="compositionally biased region" description="Low complexity" evidence="1">
    <location>
        <begin position="171"/>
        <end position="188"/>
    </location>
</feature>
<feature type="compositionally biased region" description="Basic and acidic residues" evidence="1">
    <location>
        <begin position="235"/>
        <end position="247"/>
    </location>
</feature>
<dbReference type="EMBL" id="RQTK01000550">
    <property type="protein sequence ID" value="RUS77816.1"/>
    <property type="molecule type" value="Genomic_DNA"/>
</dbReference>
<evidence type="ECO:0000313" key="2">
    <source>
        <dbReference type="EMBL" id="RUS77816.1"/>
    </source>
</evidence>
<gene>
    <name evidence="2" type="ORF">EGW08_014433</name>
</gene>
<proteinExistence type="predicted"/>
<comment type="caution">
    <text evidence="2">The sequence shown here is derived from an EMBL/GenBank/DDBJ whole genome shotgun (WGS) entry which is preliminary data.</text>
</comment>
<accession>A0A3S1BY13</accession>